<feature type="binding site" evidence="3">
    <location>
        <position position="132"/>
    </location>
    <ligand>
        <name>a divalent metal cation</name>
        <dbReference type="ChEBI" id="CHEBI:60240"/>
    </ligand>
</feature>
<evidence type="ECO:0000313" key="5">
    <source>
        <dbReference type="Proteomes" id="UP000294292"/>
    </source>
</evidence>
<accession>A0A4P6ZWR6</accession>
<dbReference type="Pfam" id="PF05163">
    <property type="entry name" value="DinB"/>
    <property type="match status" value="1"/>
</dbReference>
<keyword evidence="5" id="KW-1185">Reference proteome</keyword>
<organism evidence="4 5">
    <name type="scientific">Paenisporosarcina antarctica</name>
    <dbReference type="NCBI Taxonomy" id="417367"/>
    <lineage>
        <taxon>Bacteria</taxon>
        <taxon>Bacillati</taxon>
        <taxon>Bacillota</taxon>
        <taxon>Bacilli</taxon>
        <taxon>Bacillales</taxon>
        <taxon>Caryophanaceae</taxon>
        <taxon>Paenisporosarcina</taxon>
    </lineage>
</organism>
<comment type="similarity">
    <text evidence="1">Belongs to the DinB family.</text>
</comment>
<dbReference type="AlphaFoldDB" id="A0A4P6ZWR6"/>
<feature type="binding site" evidence="3">
    <location>
        <position position="128"/>
    </location>
    <ligand>
        <name>a divalent metal cation</name>
        <dbReference type="ChEBI" id="CHEBI:60240"/>
    </ligand>
</feature>
<dbReference type="PANTHER" id="PTHR37302">
    <property type="entry name" value="SLR1116 PROTEIN"/>
    <property type="match status" value="1"/>
</dbReference>
<dbReference type="Gene3D" id="1.20.120.450">
    <property type="entry name" value="dinb family like domain"/>
    <property type="match status" value="1"/>
</dbReference>
<dbReference type="OrthoDB" id="9811413at2"/>
<dbReference type="SUPFAM" id="SSF109854">
    <property type="entry name" value="DinB/YfiT-like putative metalloenzymes"/>
    <property type="match status" value="1"/>
</dbReference>
<dbReference type="Proteomes" id="UP000294292">
    <property type="component" value="Chromosome"/>
</dbReference>
<dbReference type="EMBL" id="CP038015">
    <property type="protein sequence ID" value="QBP40508.1"/>
    <property type="molecule type" value="Genomic_DNA"/>
</dbReference>
<dbReference type="GO" id="GO:0046872">
    <property type="term" value="F:metal ion binding"/>
    <property type="evidence" value="ECO:0007669"/>
    <property type="project" value="UniProtKB-KW"/>
</dbReference>
<dbReference type="PANTHER" id="PTHR37302:SF3">
    <property type="entry name" value="DAMAGE-INDUCIBLE PROTEIN DINB"/>
    <property type="match status" value="1"/>
</dbReference>
<dbReference type="InterPro" id="IPR007837">
    <property type="entry name" value="DinB"/>
</dbReference>
<protein>
    <recommendedName>
        <fullName evidence="6">Damage-inducible protein DinB</fullName>
    </recommendedName>
</protein>
<keyword evidence="2 3" id="KW-0479">Metal-binding</keyword>
<evidence type="ECO:0008006" key="6">
    <source>
        <dbReference type="Google" id="ProtNLM"/>
    </source>
</evidence>
<reference evidence="4 5" key="1">
    <citation type="submission" date="2019-03" db="EMBL/GenBank/DDBJ databases">
        <title>Complete genome sequence of Paenisporosarcina antarctica CGMCC 1.6503T.</title>
        <authorList>
            <person name="Rong J.-C."/>
            <person name="Chi N.-Y."/>
            <person name="Zhang Q.-F."/>
        </authorList>
    </citation>
    <scope>NUCLEOTIDE SEQUENCE [LARGE SCALE GENOMIC DNA]</scope>
    <source>
        <strain evidence="4 5">CGMCC 1.6503</strain>
    </source>
</reference>
<dbReference type="RefSeq" id="WP_134209222.1">
    <property type="nucleotide sequence ID" value="NZ_CP038015.1"/>
</dbReference>
<evidence type="ECO:0000256" key="2">
    <source>
        <dbReference type="ARBA" id="ARBA00022723"/>
    </source>
</evidence>
<evidence type="ECO:0000256" key="1">
    <source>
        <dbReference type="ARBA" id="ARBA00008635"/>
    </source>
</evidence>
<gene>
    <name evidence="4" type="ORF">E2636_04910</name>
</gene>
<name>A0A4P6ZWR6_9BACL</name>
<feature type="binding site" evidence="3">
    <location>
        <position position="46"/>
    </location>
    <ligand>
        <name>a divalent metal cation</name>
        <dbReference type="ChEBI" id="CHEBI:60240"/>
    </ligand>
</feature>
<proteinExistence type="inferred from homology"/>
<sequence>MEWQSMFRYHKWATQKLLDHVESQDASVFHQEAKNSFKSISETYSHILSVDYIWYKRLTGNEKPEWQVFDVSKVSITKDGFSQLHKEMVQYFGTLTDDQWKETLHFTNIKGDPFSNTREEMFFTFINHSSYHRGQVTSFLRQFDIKGIAIDYIYFTQETDS</sequence>
<evidence type="ECO:0000256" key="3">
    <source>
        <dbReference type="PIRSR" id="PIRSR607837-1"/>
    </source>
</evidence>
<dbReference type="InterPro" id="IPR034660">
    <property type="entry name" value="DinB/YfiT-like"/>
</dbReference>
<evidence type="ECO:0000313" key="4">
    <source>
        <dbReference type="EMBL" id="QBP40508.1"/>
    </source>
</evidence>
<dbReference type="KEGG" id="panc:E2636_04910"/>